<reference evidence="3" key="1">
    <citation type="journal article" date="2019" name="Int. J. Syst. Evol. Microbiol.">
        <title>The Global Catalogue of Microorganisms (GCM) 10K type strain sequencing project: providing services to taxonomists for standard genome sequencing and annotation.</title>
        <authorList>
            <consortium name="The Broad Institute Genomics Platform"/>
            <consortium name="The Broad Institute Genome Sequencing Center for Infectious Disease"/>
            <person name="Wu L."/>
            <person name="Ma J."/>
        </authorList>
    </citation>
    <scope>NUCLEOTIDE SEQUENCE [LARGE SCALE GENOMIC DNA]</scope>
    <source>
        <strain evidence="3">CGMCC 1.3685</strain>
    </source>
</reference>
<evidence type="ECO:0000313" key="2">
    <source>
        <dbReference type="EMBL" id="GGJ60450.1"/>
    </source>
</evidence>
<proteinExistence type="predicted"/>
<sequence>MDTFIITGAARTMPHTLHSIQVSDEDEATLGMLNGFDLDSVRQITQTSNRIRGLFTQIHPPLGRVLGPWLEHVAVLEVLAAWPNPASVEACWQSAGRCEVQEGESPQAHCLGQRHRGCAG</sequence>
<feature type="domain" description="Transposase IS110-like N-terminal" evidence="1">
    <location>
        <begin position="2"/>
        <end position="60"/>
    </location>
</feature>
<keyword evidence="3" id="KW-1185">Reference proteome</keyword>
<dbReference type="Pfam" id="PF01548">
    <property type="entry name" value="DEDD_Tnp_IS110"/>
    <property type="match status" value="1"/>
</dbReference>
<protein>
    <recommendedName>
        <fullName evidence="1">Transposase IS110-like N-terminal domain-containing protein</fullName>
    </recommendedName>
</protein>
<dbReference type="InterPro" id="IPR002525">
    <property type="entry name" value="Transp_IS110-like_N"/>
</dbReference>
<evidence type="ECO:0000313" key="3">
    <source>
        <dbReference type="Proteomes" id="UP000606115"/>
    </source>
</evidence>
<dbReference type="GeneID" id="303306099"/>
<accession>A0ABQ2DJT5</accession>
<dbReference type="EMBL" id="BMKX01000004">
    <property type="protein sequence ID" value="GGJ60450.1"/>
    <property type="molecule type" value="Genomic_DNA"/>
</dbReference>
<name>A0ABQ2DJT5_9MICC</name>
<dbReference type="RefSeq" id="WP_229677082.1">
    <property type="nucleotide sequence ID" value="NZ_BMKX01000004.1"/>
</dbReference>
<organism evidence="2 3">
    <name type="scientific">Glutamicibacter ardleyensis</name>
    <dbReference type="NCBI Taxonomy" id="225894"/>
    <lineage>
        <taxon>Bacteria</taxon>
        <taxon>Bacillati</taxon>
        <taxon>Actinomycetota</taxon>
        <taxon>Actinomycetes</taxon>
        <taxon>Micrococcales</taxon>
        <taxon>Micrococcaceae</taxon>
        <taxon>Glutamicibacter</taxon>
    </lineage>
</organism>
<comment type="caution">
    <text evidence="2">The sequence shown here is derived from an EMBL/GenBank/DDBJ whole genome shotgun (WGS) entry which is preliminary data.</text>
</comment>
<evidence type="ECO:0000259" key="1">
    <source>
        <dbReference type="Pfam" id="PF01548"/>
    </source>
</evidence>
<dbReference type="Proteomes" id="UP000606115">
    <property type="component" value="Unassembled WGS sequence"/>
</dbReference>
<gene>
    <name evidence="2" type="ORF">GCM10007173_19080</name>
</gene>